<organism evidence="2 3">
    <name type="scientific">Leifsonia naganoensis</name>
    <dbReference type="NCBI Taxonomy" id="150025"/>
    <lineage>
        <taxon>Bacteria</taxon>
        <taxon>Bacillati</taxon>
        <taxon>Actinomycetota</taxon>
        <taxon>Actinomycetes</taxon>
        <taxon>Micrococcales</taxon>
        <taxon>Microbacteriaceae</taxon>
        <taxon>Leifsonia</taxon>
    </lineage>
</organism>
<feature type="region of interest" description="Disordered" evidence="1">
    <location>
        <begin position="1"/>
        <end position="33"/>
    </location>
</feature>
<gene>
    <name evidence="2" type="ORF">HNR14_004051</name>
</gene>
<accession>A0A853DZ29</accession>
<evidence type="ECO:0000313" key="2">
    <source>
        <dbReference type="EMBL" id="NYK12170.1"/>
    </source>
</evidence>
<comment type="caution">
    <text evidence="2">The sequence shown here is derived from an EMBL/GenBank/DDBJ whole genome shotgun (WGS) entry which is preliminary data.</text>
</comment>
<keyword evidence="3" id="KW-1185">Reference proteome</keyword>
<evidence type="ECO:0000256" key="1">
    <source>
        <dbReference type="SAM" id="MobiDB-lite"/>
    </source>
</evidence>
<feature type="compositionally biased region" description="Basic and acidic residues" evidence="1">
    <location>
        <begin position="1"/>
        <end position="19"/>
    </location>
</feature>
<dbReference type="RefSeq" id="WP_179702403.1">
    <property type="nucleotide sequence ID" value="NZ_BAAAHA010000002.1"/>
</dbReference>
<reference evidence="2 3" key="1">
    <citation type="submission" date="2020-07" db="EMBL/GenBank/DDBJ databases">
        <title>Sequencing the genomes of 1000 actinobacteria strains.</title>
        <authorList>
            <person name="Klenk H.-P."/>
        </authorList>
    </citation>
    <scope>NUCLEOTIDE SEQUENCE [LARGE SCALE GENOMIC DNA]</scope>
    <source>
        <strain evidence="2 3">DSM 15166</strain>
    </source>
</reference>
<name>A0A853DZ29_9MICO</name>
<evidence type="ECO:0000313" key="3">
    <source>
        <dbReference type="Proteomes" id="UP000521075"/>
    </source>
</evidence>
<dbReference type="AlphaFoldDB" id="A0A853DZ29"/>
<proteinExistence type="predicted"/>
<sequence length="201" mass="22487">MRFFPEREQRPVDSRDPQRSRAPRWSRPPDDELPHALPETAVLGTTENLALLLSGVRAYSDGALFLVEWRLRRLDEDDAAWASLVRRVGGPRLPGEQELGSLRLGLELADGERLLADGDSWWLPGELTEPDQHVLGMANWSGGGSDDTQVFSGDLWLWPLPPEGPLTLAWEWPAFGLAEGTRELSGDRIRAAADYARPIWD</sequence>
<dbReference type="Proteomes" id="UP000521075">
    <property type="component" value="Unassembled WGS sequence"/>
</dbReference>
<dbReference type="EMBL" id="JACCHJ010000001">
    <property type="protein sequence ID" value="NYK12170.1"/>
    <property type="molecule type" value="Genomic_DNA"/>
</dbReference>
<protein>
    <submittedName>
        <fullName evidence="2">Uncharacterized protein</fullName>
    </submittedName>
</protein>